<feature type="transmembrane region" description="Helical" evidence="7">
    <location>
        <begin position="114"/>
        <end position="132"/>
    </location>
</feature>
<evidence type="ECO:0000256" key="2">
    <source>
        <dbReference type="ARBA" id="ARBA00009045"/>
    </source>
</evidence>
<dbReference type="PANTHER" id="PTHR43731:SF14">
    <property type="entry name" value="PRESENILIN-ASSOCIATED RHOMBOID-LIKE PROTEIN, MITOCHONDRIAL"/>
    <property type="match status" value="1"/>
</dbReference>
<dbReference type="Proteomes" id="UP001143543">
    <property type="component" value="Unassembled WGS sequence"/>
</dbReference>
<evidence type="ECO:0000256" key="7">
    <source>
        <dbReference type="SAM" id="Phobius"/>
    </source>
</evidence>
<reference evidence="9" key="1">
    <citation type="submission" date="2022-07" db="EMBL/GenBank/DDBJ databases">
        <title>Taxonomy of Novel Oxalotrophic and Methylotrophic Bacteria.</title>
        <authorList>
            <person name="Sahin N."/>
            <person name="Tani A."/>
        </authorList>
    </citation>
    <scope>NUCLEOTIDE SEQUENCE</scope>
    <source>
        <strain evidence="9">Y10</strain>
    </source>
</reference>
<dbReference type="RefSeq" id="WP_281763483.1">
    <property type="nucleotide sequence ID" value="NZ_BRVO01000001.1"/>
</dbReference>
<dbReference type="InterPro" id="IPR022764">
    <property type="entry name" value="Peptidase_S54_rhomboid_dom"/>
</dbReference>
<sequence>MTNHQQKITFRYLFKTLLSNLNPSTAGIGIISLFILNTLVFSAMVWNGAHIIFTTNHTLLTFGGMRYQEVTNGQYWRMASAMFVHNGILHYCYNMGGLLLAGNLLQKVLPTYKILILYLVTGIIAAFFTLYFNSYSVSVGASGAIFGLYGYIIAYKLETSNLTAWWLILLFPIASLLIGFTLPGVDNAAHFGGLIAGFTIGVIGHKKT</sequence>
<organism evidence="9 10">
    <name type="scientific">Neptunitalea lumnitzerae</name>
    <dbReference type="NCBI Taxonomy" id="2965509"/>
    <lineage>
        <taxon>Bacteria</taxon>
        <taxon>Pseudomonadati</taxon>
        <taxon>Bacteroidota</taxon>
        <taxon>Flavobacteriia</taxon>
        <taxon>Flavobacteriales</taxon>
        <taxon>Flavobacteriaceae</taxon>
        <taxon>Neptunitalea</taxon>
    </lineage>
</organism>
<feature type="domain" description="Peptidase S54 rhomboid" evidence="8">
    <location>
        <begin position="73"/>
        <end position="206"/>
    </location>
</feature>
<keyword evidence="5 7" id="KW-1133">Transmembrane helix</keyword>
<accession>A0ABQ5MEL6</accession>
<evidence type="ECO:0000259" key="8">
    <source>
        <dbReference type="Pfam" id="PF01694"/>
    </source>
</evidence>
<comment type="similarity">
    <text evidence="2">Belongs to the peptidase S54 family.</text>
</comment>
<keyword evidence="4" id="KW-0378">Hydrolase</keyword>
<dbReference type="EMBL" id="BRVO01000001">
    <property type="protein sequence ID" value="GLB47818.1"/>
    <property type="molecule type" value="Genomic_DNA"/>
</dbReference>
<dbReference type="Pfam" id="PF01694">
    <property type="entry name" value="Rhomboid"/>
    <property type="match status" value="1"/>
</dbReference>
<evidence type="ECO:0000313" key="10">
    <source>
        <dbReference type="Proteomes" id="UP001143543"/>
    </source>
</evidence>
<keyword evidence="10" id="KW-1185">Reference proteome</keyword>
<gene>
    <name evidence="9" type="ORF">Y10_01860</name>
</gene>
<dbReference type="SUPFAM" id="SSF144091">
    <property type="entry name" value="Rhomboid-like"/>
    <property type="match status" value="1"/>
</dbReference>
<comment type="subcellular location">
    <subcellularLocation>
        <location evidence="1">Membrane</location>
        <topology evidence="1">Multi-pass membrane protein</topology>
    </subcellularLocation>
</comment>
<evidence type="ECO:0000256" key="4">
    <source>
        <dbReference type="ARBA" id="ARBA00022801"/>
    </source>
</evidence>
<proteinExistence type="inferred from homology"/>
<protein>
    <recommendedName>
        <fullName evidence="8">Peptidase S54 rhomboid domain-containing protein</fullName>
    </recommendedName>
</protein>
<dbReference type="Gene3D" id="1.20.1540.10">
    <property type="entry name" value="Rhomboid-like"/>
    <property type="match status" value="1"/>
</dbReference>
<feature type="transmembrane region" description="Helical" evidence="7">
    <location>
        <begin position="164"/>
        <end position="182"/>
    </location>
</feature>
<dbReference type="PANTHER" id="PTHR43731">
    <property type="entry name" value="RHOMBOID PROTEASE"/>
    <property type="match status" value="1"/>
</dbReference>
<evidence type="ECO:0000256" key="5">
    <source>
        <dbReference type="ARBA" id="ARBA00022989"/>
    </source>
</evidence>
<evidence type="ECO:0000256" key="6">
    <source>
        <dbReference type="ARBA" id="ARBA00023136"/>
    </source>
</evidence>
<evidence type="ECO:0000256" key="1">
    <source>
        <dbReference type="ARBA" id="ARBA00004141"/>
    </source>
</evidence>
<keyword evidence="6 7" id="KW-0472">Membrane</keyword>
<feature type="transmembrane region" description="Helical" evidence="7">
    <location>
        <begin position="21"/>
        <end position="46"/>
    </location>
</feature>
<feature type="transmembrane region" description="Helical" evidence="7">
    <location>
        <begin position="138"/>
        <end position="157"/>
    </location>
</feature>
<dbReference type="InterPro" id="IPR050925">
    <property type="entry name" value="Rhomboid_protease_S54"/>
</dbReference>
<name>A0ABQ5MEL6_9FLAO</name>
<evidence type="ECO:0000256" key="3">
    <source>
        <dbReference type="ARBA" id="ARBA00022692"/>
    </source>
</evidence>
<comment type="caution">
    <text evidence="9">The sequence shown here is derived from an EMBL/GenBank/DDBJ whole genome shotgun (WGS) entry which is preliminary data.</text>
</comment>
<evidence type="ECO:0000313" key="9">
    <source>
        <dbReference type="EMBL" id="GLB47818.1"/>
    </source>
</evidence>
<feature type="transmembrane region" description="Helical" evidence="7">
    <location>
        <begin position="188"/>
        <end position="205"/>
    </location>
</feature>
<dbReference type="InterPro" id="IPR035952">
    <property type="entry name" value="Rhomboid-like_sf"/>
</dbReference>
<keyword evidence="3 7" id="KW-0812">Transmembrane</keyword>